<name>A0A5C5Z4E9_9BACT</name>
<dbReference type="PANTHER" id="PTHR12558:SF13">
    <property type="entry name" value="CELL DIVISION CYCLE PROTEIN 27 HOMOLOG"/>
    <property type="match status" value="1"/>
</dbReference>
<dbReference type="RefSeq" id="WP_146397807.1">
    <property type="nucleotide sequence ID" value="NZ_SJPJ01000001.1"/>
</dbReference>
<organism evidence="2 3">
    <name type="scientific">Novipirellula herctigrandis</name>
    <dbReference type="NCBI Taxonomy" id="2527986"/>
    <lineage>
        <taxon>Bacteria</taxon>
        <taxon>Pseudomonadati</taxon>
        <taxon>Planctomycetota</taxon>
        <taxon>Planctomycetia</taxon>
        <taxon>Pirellulales</taxon>
        <taxon>Pirellulaceae</taxon>
        <taxon>Novipirellula</taxon>
    </lineage>
</organism>
<dbReference type="SUPFAM" id="SSF48452">
    <property type="entry name" value="TPR-like"/>
    <property type="match status" value="1"/>
</dbReference>
<comment type="caution">
    <text evidence="2">The sequence shown here is derived from an EMBL/GenBank/DDBJ whole genome shotgun (WGS) entry which is preliminary data.</text>
</comment>
<dbReference type="AlphaFoldDB" id="A0A5C5Z4E9"/>
<dbReference type="PANTHER" id="PTHR12558">
    <property type="entry name" value="CELL DIVISION CYCLE 16,23,27"/>
    <property type="match status" value="1"/>
</dbReference>
<dbReference type="EMBL" id="SJPJ01000001">
    <property type="protein sequence ID" value="TWT81721.1"/>
    <property type="molecule type" value="Genomic_DNA"/>
</dbReference>
<evidence type="ECO:0000313" key="3">
    <source>
        <dbReference type="Proteomes" id="UP000315010"/>
    </source>
</evidence>
<dbReference type="Gene3D" id="1.25.40.10">
    <property type="entry name" value="Tetratricopeptide repeat domain"/>
    <property type="match status" value="1"/>
</dbReference>
<proteinExistence type="predicted"/>
<dbReference type="SMART" id="SM00028">
    <property type="entry name" value="TPR"/>
    <property type="match status" value="3"/>
</dbReference>
<dbReference type="PROSITE" id="PS50005">
    <property type="entry name" value="TPR"/>
    <property type="match status" value="2"/>
</dbReference>
<dbReference type="Proteomes" id="UP000315010">
    <property type="component" value="Unassembled WGS sequence"/>
</dbReference>
<feature type="repeat" description="TPR" evidence="1">
    <location>
        <begin position="100"/>
        <end position="133"/>
    </location>
</feature>
<sequence>MFSDERNARIDHYETLDLDGLLDAERESPRDVDLLVLIGRHYLRLRQLDKTRVYYSRAIEIDPEDGWTHLYFGNLCYALSCYDDAETYFMRAAELLPDIACPHWCLGDVYDKMGYFSRTEHAYRRAVEIEPDNTDATRRLDQWLADKPG</sequence>
<dbReference type="OrthoDB" id="251644at2"/>
<evidence type="ECO:0000313" key="2">
    <source>
        <dbReference type="EMBL" id="TWT81721.1"/>
    </source>
</evidence>
<evidence type="ECO:0000256" key="1">
    <source>
        <dbReference type="PROSITE-ProRule" id="PRU00339"/>
    </source>
</evidence>
<reference evidence="2 3" key="1">
    <citation type="submission" date="2019-02" db="EMBL/GenBank/DDBJ databases">
        <title>Deep-cultivation of Planctomycetes and their phenomic and genomic characterization uncovers novel biology.</title>
        <authorList>
            <person name="Wiegand S."/>
            <person name="Jogler M."/>
            <person name="Boedeker C."/>
            <person name="Pinto D."/>
            <person name="Vollmers J."/>
            <person name="Rivas-Marin E."/>
            <person name="Kohn T."/>
            <person name="Peeters S.H."/>
            <person name="Heuer A."/>
            <person name="Rast P."/>
            <person name="Oberbeckmann S."/>
            <person name="Bunk B."/>
            <person name="Jeske O."/>
            <person name="Meyerdierks A."/>
            <person name="Storesund J.E."/>
            <person name="Kallscheuer N."/>
            <person name="Luecker S."/>
            <person name="Lage O.M."/>
            <person name="Pohl T."/>
            <person name="Merkel B.J."/>
            <person name="Hornburger P."/>
            <person name="Mueller R.-W."/>
            <person name="Bruemmer F."/>
            <person name="Labrenz M."/>
            <person name="Spormann A.M."/>
            <person name="Op Den Camp H."/>
            <person name="Overmann J."/>
            <person name="Amann R."/>
            <person name="Jetten M.S.M."/>
            <person name="Mascher T."/>
            <person name="Medema M.H."/>
            <person name="Devos D.P."/>
            <person name="Kaster A.-K."/>
            <person name="Ovreas L."/>
            <person name="Rohde M."/>
            <person name="Galperin M.Y."/>
            <person name="Jogler C."/>
        </authorList>
    </citation>
    <scope>NUCLEOTIDE SEQUENCE [LARGE SCALE GENOMIC DNA]</scope>
    <source>
        <strain evidence="2 3">CA13</strain>
    </source>
</reference>
<protein>
    <submittedName>
        <fullName evidence="2">Tetratricopeptide repeat protein</fullName>
    </submittedName>
</protein>
<keyword evidence="3" id="KW-1185">Reference proteome</keyword>
<dbReference type="InterPro" id="IPR011990">
    <property type="entry name" value="TPR-like_helical_dom_sf"/>
</dbReference>
<gene>
    <name evidence="2" type="ORF">CA13_31740</name>
</gene>
<dbReference type="InterPro" id="IPR019734">
    <property type="entry name" value="TPR_rpt"/>
</dbReference>
<dbReference type="Pfam" id="PF13181">
    <property type="entry name" value="TPR_8"/>
    <property type="match status" value="2"/>
</dbReference>
<accession>A0A5C5Z4E9</accession>
<keyword evidence="1" id="KW-0802">TPR repeat</keyword>
<feature type="repeat" description="TPR" evidence="1">
    <location>
        <begin position="32"/>
        <end position="65"/>
    </location>
</feature>